<feature type="region of interest" description="Disordered" evidence="1">
    <location>
        <begin position="209"/>
        <end position="249"/>
    </location>
</feature>
<evidence type="ECO:0000313" key="3">
    <source>
        <dbReference type="Proteomes" id="UP000620104"/>
    </source>
</evidence>
<evidence type="ECO:0008006" key="4">
    <source>
        <dbReference type="Google" id="ProtNLM"/>
    </source>
</evidence>
<dbReference type="EMBL" id="BLZA01000021">
    <property type="protein sequence ID" value="GHJ87292.1"/>
    <property type="molecule type" value="Genomic_DNA"/>
</dbReference>
<proteinExistence type="predicted"/>
<evidence type="ECO:0000313" key="2">
    <source>
        <dbReference type="EMBL" id="GHJ87292.1"/>
    </source>
</evidence>
<evidence type="ECO:0000256" key="1">
    <source>
        <dbReference type="SAM" id="MobiDB-lite"/>
    </source>
</evidence>
<feature type="compositionally biased region" description="Low complexity" evidence="1">
    <location>
        <begin position="217"/>
        <end position="230"/>
    </location>
</feature>
<dbReference type="Gene3D" id="3.55.40.20">
    <property type="entry name" value="Iron/manganese superoxide dismutase, C-terminal domain"/>
    <property type="match status" value="1"/>
</dbReference>
<dbReference type="Proteomes" id="UP000620104">
    <property type="component" value="Unassembled WGS sequence"/>
</dbReference>
<sequence length="304" mass="33674">MSAFAISLRSVVRASRTGVIPPSLARSAPSRCFSLSRPALNSSSLKDAFYTTPSTLDTQGSVLGETTAKTVEKWQTGLWERLEAEMQTNPKLAEYLSRQQSTHRSGTLSMTDLLSFLARDPSLSLAFNYASLLLNTSFFLEGLVKDTSALQEVPGKFQGLEDQLVAQARGMVGNGWLWIVSYRDRISTIPTYGSGTVLVRNRMQQGRDSATPLYYPTSTSASTSSGETSTPIQQAQMPQEDEFNSTSDSDYQPIKPLAVINLFEHTYLARKQGQDGALDVWGKEQWVRDWFKMVDWAQVKGRAS</sequence>
<dbReference type="OrthoDB" id="275227at2759"/>
<accession>A0A8H3TUA0</accession>
<keyword evidence="3" id="KW-1185">Reference proteome</keyword>
<dbReference type="SUPFAM" id="SSF54719">
    <property type="entry name" value="Fe,Mn superoxide dismutase (SOD), C-terminal domain"/>
    <property type="match status" value="1"/>
</dbReference>
<name>A0A8H3TUA0_9TREE</name>
<organism evidence="2 3">
    <name type="scientific">Naganishia liquefaciens</name>
    <dbReference type="NCBI Taxonomy" id="104408"/>
    <lineage>
        <taxon>Eukaryota</taxon>
        <taxon>Fungi</taxon>
        <taxon>Dikarya</taxon>
        <taxon>Basidiomycota</taxon>
        <taxon>Agaricomycotina</taxon>
        <taxon>Tremellomycetes</taxon>
        <taxon>Filobasidiales</taxon>
        <taxon>Filobasidiaceae</taxon>
        <taxon>Naganishia</taxon>
    </lineage>
</organism>
<dbReference type="InterPro" id="IPR036314">
    <property type="entry name" value="SOD_C_sf"/>
</dbReference>
<gene>
    <name evidence="2" type="ORF">NliqN6_3694</name>
</gene>
<reference evidence="2" key="1">
    <citation type="submission" date="2020-07" db="EMBL/GenBank/DDBJ databases">
        <title>Draft Genome Sequence of a Deep-Sea Yeast, Naganishia (Cryptococcus) liquefaciens strain N6.</title>
        <authorList>
            <person name="Han Y.W."/>
            <person name="Kajitani R."/>
            <person name="Morimoto H."/>
            <person name="Parhat M."/>
            <person name="Tsubouchi H."/>
            <person name="Bakenova O."/>
            <person name="Ogata M."/>
            <person name="Argunhan B."/>
            <person name="Aoki R."/>
            <person name="Kajiwara S."/>
            <person name="Itoh T."/>
            <person name="Iwasaki H."/>
        </authorList>
    </citation>
    <scope>NUCLEOTIDE SEQUENCE</scope>
    <source>
        <strain evidence="2">N6</strain>
    </source>
</reference>
<protein>
    <recommendedName>
        <fullName evidence="4">Manganese/iron superoxide dismutase C-terminal domain-containing protein</fullName>
    </recommendedName>
</protein>
<dbReference type="GO" id="GO:0004784">
    <property type="term" value="F:superoxide dismutase activity"/>
    <property type="evidence" value="ECO:0007669"/>
    <property type="project" value="TreeGrafter"/>
</dbReference>
<comment type="caution">
    <text evidence="2">The sequence shown here is derived from an EMBL/GenBank/DDBJ whole genome shotgun (WGS) entry which is preliminary data.</text>
</comment>
<dbReference type="AlphaFoldDB" id="A0A8H3TUA0"/>
<dbReference type="PANTHER" id="PTHR42769">
    <property type="entry name" value="SUPEROXIDE DISMUTASE"/>
    <property type="match status" value="1"/>
</dbReference>
<dbReference type="PANTHER" id="PTHR42769:SF3">
    <property type="entry name" value="SUPEROXIDE DISMUTASE [FE] 2, CHLOROPLASTIC"/>
    <property type="match status" value="1"/>
</dbReference>